<dbReference type="STRING" id="1254432.SCE1572_34055"/>
<evidence type="ECO:0000313" key="9">
    <source>
        <dbReference type="Proteomes" id="UP000014803"/>
    </source>
</evidence>
<feature type="region of interest" description="Disordered" evidence="6">
    <location>
        <begin position="1"/>
        <end position="29"/>
    </location>
</feature>
<dbReference type="HOGENOM" id="CLU_026673_9_0_7"/>
<dbReference type="EMBL" id="CP003969">
    <property type="protein sequence ID" value="AGP39071.1"/>
    <property type="molecule type" value="Genomic_DNA"/>
</dbReference>
<evidence type="ECO:0000256" key="1">
    <source>
        <dbReference type="ARBA" id="ARBA00001947"/>
    </source>
</evidence>
<comment type="similarity">
    <text evidence="2">Belongs to the zinc-containing alcohol dehydrogenase family.</text>
</comment>
<dbReference type="PATRIC" id="fig|1254432.3.peg.7720"/>
<dbReference type="PANTHER" id="PTHR43350">
    <property type="entry name" value="NAD-DEPENDENT ALCOHOL DEHYDROGENASE"/>
    <property type="match status" value="1"/>
</dbReference>
<dbReference type="Gene3D" id="3.40.50.720">
    <property type="entry name" value="NAD(P)-binding Rossmann-like Domain"/>
    <property type="match status" value="1"/>
</dbReference>
<dbReference type="CDD" id="cd08255">
    <property type="entry name" value="2-desacetyl-2-hydroxyethyl_bacteriochlorophyllide_like"/>
    <property type="match status" value="1"/>
</dbReference>
<keyword evidence="4" id="KW-0862">Zinc</keyword>
<dbReference type="InterPro" id="IPR013149">
    <property type="entry name" value="ADH-like_C"/>
</dbReference>
<dbReference type="AlphaFoldDB" id="S4Y3N1"/>
<name>S4Y3N1_SORCE</name>
<gene>
    <name evidence="8" type="ORF">SCE1572_34055</name>
</gene>
<dbReference type="eggNOG" id="COG1063">
    <property type="taxonomic scope" value="Bacteria"/>
</dbReference>
<dbReference type="InterPro" id="IPR011032">
    <property type="entry name" value="GroES-like_sf"/>
</dbReference>
<evidence type="ECO:0000256" key="4">
    <source>
        <dbReference type="ARBA" id="ARBA00022833"/>
    </source>
</evidence>
<accession>S4Y3N1</accession>
<evidence type="ECO:0000259" key="7">
    <source>
        <dbReference type="Pfam" id="PF00107"/>
    </source>
</evidence>
<dbReference type="GO" id="GO:0016491">
    <property type="term" value="F:oxidoreductase activity"/>
    <property type="evidence" value="ECO:0007669"/>
    <property type="project" value="UniProtKB-KW"/>
</dbReference>
<sequence>MPIPTDPPAPPGPSAPPAAAAPPEAPAPLAGPARELWFVRPGAVEVRAGDPPREPRAGEVVARAVASGLSQGTELLLFRGEGPTPFDPSLDAPGAPTYPRRYGYAWVGEVVARGEGAALGLGDRVFALAPHGDLHLFGPGAARALPRSIPGERAVLAANLETAITCVWDAGVGLGDAVVVLGGGVVGLLVVALARRAGAEVRLVEPSERRRGAGLALGAAAAIRPDDDRPRGDADVVIAATGDPGELDRAIAHAAREATVTVASFYGARTSPVALGAEFHRRRLRLRASQVSTIPPERAPRWDYARRFALVRALLEDAALDALLDPPVPFDAAPSVYAELAAAPGARLQTVFQYGSRSATRGAT</sequence>
<evidence type="ECO:0000313" key="8">
    <source>
        <dbReference type="EMBL" id="AGP39071.1"/>
    </source>
</evidence>
<evidence type="ECO:0000256" key="6">
    <source>
        <dbReference type="SAM" id="MobiDB-lite"/>
    </source>
</evidence>
<dbReference type="Proteomes" id="UP000014803">
    <property type="component" value="Chromosome"/>
</dbReference>
<evidence type="ECO:0000256" key="5">
    <source>
        <dbReference type="ARBA" id="ARBA00023002"/>
    </source>
</evidence>
<feature type="domain" description="Alcohol dehydrogenase-like C-terminal" evidence="7">
    <location>
        <begin position="186"/>
        <end position="293"/>
    </location>
</feature>
<comment type="cofactor">
    <cofactor evidence="1">
        <name>Zn(2+)</name>
        <dbReference type="ChEBI" id="CHEBI:29105"/>
    </cofactor>
</comment>
<dbReference type="InterPro" id="IPR036291">
    <property type="entry name" value="NAD(P)-bd_dom_sf"/>
</dbReference>
<dbReference type="RefSeq" id="WP_020738703.1">
    <property type="nucleotide sequence ID" value="NC_021658.1"/>
</dbReference>
<dbReference type="KEGG" id="scu:SCE1572_34055"/>
<protein>
    <recommendedName>
        <fullName evidence="7">Alcohol dehydrogenase-like C-terminal domain-containing protein</fullName>
    </recommendedName>
</protein>
<feature type="compositionally biased region" description="Pro residues" evidence="6">
    <location>
        <begin position="1"/>
        <end position="26"/>
    </location>
</feature>
<dbReference type="GO" id="GO:0046872">
    <property type="term" value="F:metal ion binding"/>
    <property type="evidence" value="ECO:0007669"/>
    <property type="project" value="UniProtKB-KW"/>
</dbReference>
<dbReference type="Gene3D" id="3.90.180.10">
    <property type="entry name" value="Medium-chain alcohol dehydrogenases, catalytic domain"/>
    <property type="match status" value="2"/>
</dbReference>
<proteinExistence type="inferred from homology"/>
<evidence type="ECO:0000256" key="2">
    <source>
        <dbReference type="ARBA" id="ARBA00008072"/>
    </source>
</evidence>
<dbReference type="Pfam" id="PF00107">
    <property type="entry name" value="ADH_zinc_N"/>
    <property type="match status" value="1"/>
</dbReference>
<dbReference type="SUPFAM" id="SSF50129">
    <property type="entry name" value="GroES-like"/>
    <property type="match status" value="1"/>
</dbReference>
<reference evidence="8 9" key="1">
    <citation type="journal article" date="2013" name="Sci. Rep.">
        <title>Extraordinary expansion of a Sorangium cellulosum genome from an alkaline milieu.</title>
        <authorList>
            <person name="Han K."/>
            <person name="Li Z.F."/>
            <person name="Peng R."/>
            <person name="Zhu L.P."/>
            <person name="Zhou T."/>
            <person name="Wang L.G."/>
            <person name="Li S.G."/>
            <person name="Zhang X.B."/>
            <person name="Hu W."/>
            <person name="Wu Z.H."/>
            <person name="Qin N."/>
            <person name="Li Y.Z."/>
        </authorList>
    </citation>
    <scope>NUCLEOTIDE SEQUENCE [LARGE SCALE GENOMIC DNA]</scope>
    <source>
        <strain evidence="8 9">So0157-2</strain>
    </source>
</reference>
<keyword evidence="3" id="KW-0479">Metal-binding</keyword>
<organism evidence="8 9">
    <name type="scientific">Sorangium cellulosum So0157-2</name>
    <dbReference type="NCBI Taxonomy" id="1254432"/>
    <lineage>
        <taxon>Bacteria</taxon>
        <taxon>Pseudomonadati</taxon>
        <taxon>Myxococcota</taxon>
        <taxon>Polyangia</taxon>
        <taxon>Polyangiales</taxon>
        <taxon>Polyangiaceae</taxon>
        <taxon>Sorangium</taxon>
    </lineage>
</organism>
<dbReference type="PANTHER" id="PTHR43350:SF19">
    <property type="entry name" value="D-GULOSIDE 3-DEHYDROGENASE"/>
    <property type="match status" value="1"/>
</dbReference>
<dbReference type="SUPFAM" id="SSF51735">
    <property type="entry name" value="NAD(P)-binding Rossmann-fold domains"/>
    <property type="match status" value="1"/>
</dbReference>
<evidence type="ECO:0000256" key="3">
    <source>
        <dbReference type="ARBA" id="ARBA00022723"/>
    </source>
</evidence>
<keyword evidence="5" id="KW-0560">Oxidoreductase</keyword>